<dbReference type="SUPFAM" id="SSF49265">
    <property type="entry name" value="Fibronectin type III"/>
    <property type="match status" value="5"/>
</dbReference>
<feature type="domain" description="Fibronectin type-III" evidence="4">
    <location>
        <begin position="1"/>
        <end position="82"/>
    </location>
</feature>
<dbReference type="SMART" id="SM00408">
    <property type="entry name" value="IGc2"/>
    <property type="match status" value="3"/>
</dbReference>
<dbReference type="SUPFAM" id="SSF48726">
    <property type="entry name" value="Immunoglobulin"/>
    <property type="match status" value="4"/>
</dbReference>
<dbReference type="InterPro" id="IPR036116">
    <property type="entry name" value="FN3_sf"/>
</dbReference>
<dbReference type="CDD" id="cd05748">
    <property type="entry name" value="Ig_Titin_like"/>
    <property type="match status" value="1"/>
</dbReference>
<proteinExistence type="predicted"/>
<dbReference type="InterPro" id="IPR007110">
    <property type="entry name" value="Ig-like_dom"/>
</dbReference>
<evidence type="ECO:0000259" key="4">
    <source>
        <dbReference type="PROSITE" id="PS50853"/>
    </source>
</evidence>
<dbReference type="PANTHER" id="PTHR14340:SF13">
    <property type="entry name" value="TITIN"/>
    <property type="match status" value="1"/>
</dbReference>
<accession>A0A672NYG7</accession>
<feature type="domain" description="Fibronectin type-III" evidence="4">
    <location>
        <begin position="88"/>
        <end position="184"/>
    </location>
</feature>
<dbReference type="GO" id="GO:0048738">
    <property type="term" value="P:cardiac muscle tissue development"/>
    <property type="evidence" value="ECO:0007669"/>
    <property type="project" value="TreeGrafter"/>
</dbReference>
<dbReference type="InterPro" id="IPR003599">
    <property type="entry name" value="Ig_sub"/>
</dbReference>
<dbReference type="SMART" id="SM00409">
    <property type="entry name" value="IG"/>
    <property type="match status" value="4"/>
</dbReference>
<dbReference type="Pfam" id="PF00041">
    <property type="entry name" value="fn3"/>
    <property type="match status" value="5"/>
</dbReference>
<dbReference type="InterPro" id="IPR036179">
    <property type="entry name" value="Ig-like_dom_sf"/>
</dbReference>
<feature type="domain" description="Ig-like" evidence="3">
    <location>
        <begin position="351"/>
        <end position="438"/>
    </location>
</feature>
<dbReference type="PANTHER" id="PTHR14340">
    <property type="entry name" value="MICROFIBRIL-ASSOCIATED GLYCOPROTEIN 3"/>
    <property type="match status" value="1"/>
</dbReference>
<dbReference type="PRINTS" id="PR00014">
    <property type="entry name" value="FNTYPEIII"/>
</dbReference>
<feature type="domain" description="Ig-like" evidence="3">
    <location>
        <begin position="188"/>
        <end position="275"/>
    </location>
</feature>
<dbReference type="Pfam" id="PF07679">
    <property type="entry name" value="I-set"/>
    <property type="match status" value="4"/>
</dbReference>
<keyword evidence="1" id="KW-0677">Repeat</keyword>
<dbReference type="AlphaFoldDB" id="A0A672NYG7"/>
<dbReference type="GO" id="GO:0045214">
    <property type="term" value="P:sarcomere organization"/>
    <property type="evidence" value="ECO:0007669"/>
    <property type="project" value="TreeGrafter"/>
</dbReference>
<dbReference type="Gene3D" id="2.60.40.10">
    <property type="entry name" value="Immunoglobulins"/>
    <property type="match status" value="11"/>
</dbReference>
<dbReference type="FunFam" id="2.60.40.10:FF:000002">
    <property type="entry name" value="Titin a"/>
    <property type="match status" value="3"/>
</dbReference>
<name>A0A672NYG7_SINGR</name>
<dbReference type="CDD" id="cd00063">
    <property type="entry name" value="FN3"/>
    <property type="match status" value="7"/>
</dbReference>
<feature type="domain" description="Fibronectin type-III" evidence="4">
    <location>
        <begin position="449"/>
        <end position="543"/>
    </location>
</feature>
<organism evidence="5 6">
    <name type="scientific">Sinocyclocheilus grahami</name>
    <name type="common">Dianchi golden-line fish</name>
    <name type="synonym">Barbus grahami</name>
    <dbReference type="NCBI Taxonomy" id="75366"/>
    <lineage>
        <taxon>Eukaryota</taxon>
        <taxon>Metazoa</taxon>
        <taxon>Chordata</taxon>
        <taxon>Craniata</taxon>
        <taxon>Vertebrata</taxon>
        <taxon>Euteleostomi</taxon>
        <taxon>Actinopterygii</taxon>
        <taxon>Neopterygii</taxon>
        <taxon>Teleostei</taxon>
        <taxon>Ostariophysi</taxon>
        <taxon>Cypriniformes</taxon>
        <taxon>Cyprinidae</taxon>
        <taxon>Cyprininae</taxon>
        <taxon>Sinocyclocheilus</taxon>
    </lineage>
</organism>
<sequence length="1010" mass="111051">MVITWQRPTNDGGNAITGYIVEKRDKEGVRWARCNKRVVSELRFRVTGLLENRSYEFRVSAENAAGVGKPSPPTVYFKAVDQVFKPGPPNNPKVIDVSRASVVLHWGKPIYDGGCEIQSYIVEAFEVTSDEWMMCTPPSGITETRFEVKKLLEKHEYKFRICAINKVGVGETADIPGSIIIEDKLEAPDIDLDADLRKMITVRAGGSLRLFVPIRGRPTPEVKWGKAEGEINEAAQIDITSSFTSLIIENVNRFDSGKYTLTLENASGTKSAFISVRVLDNPDAPANFHLPEGRWMKASFANILETEFTVTGLIEDCKYDFRVIARNGAGSVSRPSMSTGSITAKDEVEPPTYEVASEYSQILTVNAGDTFTLEASILGKPVPTMQWFKSDVEVENSARAEIKNTDFKAILVVKDAIRIDGGQYTLHLTNVAGTKSVSFSVRVLDRPGPPEGPFSVSGVTCEKCSLSWLPPKHDGGSSISHYIIQKRETSRLAWTVVSGDCGATMFKVTKLLKGNEYIFRVMAVNKYGVGEPLESAPVNMRNPFVPSGPPKELEVTNISRDSMTVCWTRPETDGGSSPIIGYHLERKEKNSILWTKLNKLLIADTRFKTNGLEEGIEYEYKVFAENMAGISPSSKVSESVVARDPCDPPGTPEAIVITRNLVTLQWAKPQYDGGSAITGYIIERKKLPEGRWMKASFTNIIHTQFTITGLEEEQRYEFRVIAKNAAGNLSVPSESTGPITAQDEIEAPSVSMDSKFKDVITVKAGESFSIDADIAGKPLPDIMWLKDGKEIDSATPRMEIKSTITQTVLTVKDCIRVDGGHFLLSLSNVGGTKQVPISVKVLDRPGPPDGPLNVTGVTAEKLCTPPTGVQTTHFTVKTLKENAEYNFRICALNIEGAGEHVDVPGSVIAAEKLEAPEIELDADLRKCVTVRASATLRLFVAIRGRPEPEVKWTKADGTLPERAQIEVTGSYTVLVIDNVNRFDTGKYVPPQIDGGARITHYIVEKRESKR</sequence>
<keyword evidence="6" id="KW-1185">Reference proteome</keyword>
<dbReference type="FunFam" id="2.60.40.10:FF:000003">
    <property type="entry name" value="Titin isoform E"/>
    <property type="match status" value="1"/>
</dbReference>
<dbReference type="SMART" id="SM00060">
    <property type="entry name" value="FN3"/>
    <property type="match status" value="7"/>
</dbReference>
<evidence type="ECO:0000313" key="6">
    <source>
        <dbReference type="Proteomes" id="UP000472262"/>
    </source>
</evidence>
<dbReference type="PROSITE" id="PS50853">
    <property type="entry name" value="FN3"/>
    <property type="match status" value="6"/>
</dbReference>
<dbReference type="Ensembl" id="ENSSGRT00000058831.1">
    <property type="protein sequence ID" value="ENSSGRP00000055085.1"/>
    <property type="gene ID" value="ENSSGRG00000028912.1"/>
</dbReference>
<evidence type="ECO:0000256" key="2">
    <source>
        <dbReference type="ARBA" id="ARBA00023319"/>
    </source>
</evidence>
<dbReference type="FunFam" id="2.60.40.10:FF:000011">
    <property type="entry name" value="Titin b"/>
    <property type="match status" value="1"/>
</dbReference>
<dbReference type="GO" id="GO:0031430">
    <property type="term" value="C:M band"/>
    <property type="evidence" value="ECO:0007669"/>
    <property type="project" value="TreeGrafter"/>
</dbReference>
<dbReference type="FunFam" id="2.60.40.10:FF:000547">
    <property type="entry name" value="Titin a"/>
    <property type="match status" value="1"/>
</dbReference>
<evidence type="ECO:0008006" key="7">
    <source>
        <dbReference type="Google" id="ProtNLM"/>
    </source>
</evidence>
<evidence type="ECO:0000313" key="5">
    <source>
        <dbReference type="Ensembl" id="ENSSGRP00000055085.1"/>
    </source>
</evidence>
<dbReference type="InterPro" id="IPR003598">
    <property type="entry name" value="Ig_sub2"/>
</dbReference>
<dbReference type="InterPro" id="IPR013783">
    <property type="entry name" value="Ig-like_fold"/>
</dbReference>
<evidence type="ECO:0000259" key="3">
    <source>
        <dbReference type="PROSITE" id="PS50835"/>
    </source>
</evidence>
<dbReference type="InterPro" id="IPR003961">
    <property type="entry name" value="FN3_dom"/>
</dbReference>
<keyword evidence="2" id="KW-0393">Immunoglobulin domain</keyword>
<feature type="domain" description="Ig-like" evidence="3">
    <location>
        <begin position="748"/>
        <end position="838"/>
    </location>
</feature>
<reference evidence="5" key="2">
    <citation type="submission" date="2025-09" db="UniProtKB">
        <authorList>
            <consortium name="Ensembl"/>
        </authorList>
    </citation>
    <scope>IDENTIFICATION</scope>
</reference>
<dbReference type="PROSITE" id="PS50835">
    <property type="entry name" value="IG_LIKE"/>
    <property type="match status" value="3"/>
</dbReference>
<feature type="domain" description="Fibronectin type-III" evidence="4">
    <location>
        <begin position="549"/>
        <end position="645"/>
    </location>
</feature>
<feature type="domain" description="Fibronectin type-III" evidence="4">
    <location>
        <begin position="648"/>
        <end position="744"/>
    </location>
</feature>
<dbReference type="GO" id="GO:0008307">
    <property type="term" value="F:structural constituent of muscle"/>
    <property type="evidence" value="ECO:0007669"/>
    <property type="project" value="TreeGrafter"/>
</dbReference>
<dbReference type="FunFam" id="2.60.40.10:FF:000031">
    <property type="entry name" value="Myosin-binding protein C, slow type"/>
    <property type="match status" value="1"/>
</dbReference>
<protein>
    <recommendedName>
        <fullName evidence="7">Titin</fullName>
    </recommendedName>
</protein>
<dbReference type="FunFam" id="2.60.40.10:FF:000034">
    <property type="entry name" value="Titin isoform A"/>
    <property type="match status" value="2"/>
</dbReference>
<reference evidence="5" key="1">
    <citation type="submission" date="2025-08" db="UniProtKB">
        <authorList>
            <consortium name="Ensembl"/>
        </authorList>
    </citation>
    <scope>IDENTIFICATION</scope>
</reference>
<dbReference type="Proteomes" id="UP000472262">
    <property type="component" value="Unassembled WGS sequence"/>
</dbReference>
<feature type="domain" description="Fibronectin type-III" evidence="4">
    <location>
        <begin position="242"/>
        <end position="347"/>
    </location>
</feature>
<evidence type="ECO:0000256" key="1">
    <source>
        <dbReference type="ARBA" id="ARBA00022737"/>
    </source>
</evidence>
<dbReference type="InterPro" id="IPR013098">
    <property type="entry name" value="Ig_I-set"/>
</dbReference>